<dbReference type="AlphaFoldDB" id="A0A7W7FUR0"/>
<feature type="transmembrane region" description="Helical" evidence="1">
    <location>
        <begin position="115"/>
        <end position="135"/>
    </location>
</feature>
<accession>A0A7W7FUR0</accession>
<dbReference type="Pfam" id="PF13160">
    <property type="entry name" value="DUF3995"/>
    <property type="match status" value="1"/>
</dbReference>
<sequence length="265" mass="28303">MAAVGQVGLPGMVAVDSVQAQYSQTWLPQLGNAALGIVAAGIVLATLRRWGPVARWVLLGALVLTLGAMAAGVVLLSVRGVWTGWVQLPLVVLVWPWLVWRFVTRYWRPVLPGAAWVALVCAIAYGGLKVAWAFGSELLMAETPLTGAERELLLGGGPVAFWVHVLTAMIAAAGALVILGLATSWRDRLPRWLLLGPAWVGIAFLLVRGVSGVTNALITLFGAASAEDRWYAGWDLGLWAPLWLVLGVALVRVVLRRGVRRVVAA</sequence>
<gene>
    <name evidence="2" type="ORF">HNR67_002177</name>
</gene>
<dbReference type="RefSeq" id="WP_185001929.1">
    <property type="nucleotide sequence ID" value="NZ_BAAAUI010000065.1"/>
</dbReference>
<feature type="transmembrane region" description="Helical" evidence="1">
    <location>
        <begin position="236"/>
        <end position="255"/>
    </location>
</feature>
<feature type="transmembrane region" description="Helical" evidence="1">
    <location>
        <begin position="30"/>
        <end position="47"/>
    </location>
</feature>
<comment type="caution">
    <text evidence="2">The sequence shown here is derived from an EMBL/GenBank/DDBJ whole genome shotgun (WGS) entry which is preliminary data.</text>
</comment>
<keyword evidence="1" id="KW-0812">Transmembrane</keyword>
<proteinExistence type="predicted"/>
<organism evidence="2 3">
    <name type="scientific">Crossiella cryophila</name>
    <dbReference type="NCBI Taxonomy" id="43355"/>
    <lineage>
        <taxon>Bacteria</taxon>
        <taxon>Bacillati</taxon>
        <taxon>Actinomycetota</taxon>
        <taxon>Actinomycetes</taxon>
        <taxon>Pseudonocardiales</taxon>
        <taxon>Pseudonocardiaceae</taxon>
        <taxon>Crossiella</taxon>
    </lineage>
</organism>
<reference evidence="2 3" key="1">
    <citation type="submission" date="2020-08" db="EMBL/GenBank/DDBJ databases">
        <title>Sequencing the genomes of 1000 actinobacteria strains.</title>
        <authorList>
            <person name="Klenk H.-P."/>
        </authorList>
    </citation>
    <scope>NUCLEOTIDE SEQUENCE [LARGE SCALE GENOMIC DNA]</scope>
    <source>
        <strain evidence="2 3">DSM 44230</strain>
    </source>
</reference>
<name>A0A7W7FUR0_9PSEU</name>
<dbReference type="Proteomes" id="UP000533598">
    <property type="component" value="Unassembled WGS sequence"/>
</dbReference>
<keyword evidence="3" id="KW-1185">Reference proteome</keyword>
<protein>
    <recommendedName>
        <fullName evidence="4">DUF3995 domain-containing protein</fullName>
    </recommendedName>
</protein>
<evidence type="ECO:0000313" key="3">
    <source>
        <dbReference type="Proteomes" id="UP000533598"/>
    </source>
</evidence>
<keyword evidence="1" id="KW-0472">Membrane</keyword>
<feature type="transmembrane region" description="Helical" evidence="1">
    <location>
        <begin position="194"/>
        <end position="224"/>
    </location>
</feature>
<dbReference type="InterPro" id="IPR025058">
    <property type="entry name" value="DUF3995"/>
</dbReference>
<feature type="transmembrane region" description="Helical" evidence="1">
    <location>
        <begin position="159"/>
        <end position="182"/>
    </location>
</feature>
<keyword evidence="1" id="KW-1133">Transmembrane helix</keyword>
<evidence type="ECO:0000313" key="2">
    <source>
        <dbReference type="EMBL" id="MBB4676059.1"/>
    </source>
</evidence>
<evidence type="ECO:0008006" key="4">
    <source>
        <dbReference type="Google" id="ProtNLM"/>
    </source>
</evidence>
<evidence type="ECO:0000256" key="1">
    <source>
        <dbReference type="SAM" id="Phobius"/>
    </source>
</evidence>
<feature type="transmembrane region" description="Helical" evidence="1">
    <location>
        <begin position="84"/>
        <end position="103"/>
    </location>
</feature>
<feature type="transmembrane region" description="Helical" evidence="1">
    <location>
        <begin position="56"/>
        <end position="78"/>
    </location>
</feature>
<dbReference type="EMBL" id="JACHMH010000001">
    <property type="protein sequence ID" value="MBB4676059.1"/>
    <property type="molecule type" value="Genomic_DNA"/>
</dbReference>